<accession>A0A7S4PRK8</accession>
<sequence>MAWIFGGRRQSDGQRNQPNPPVAVNNTANYRPPPPPYRPPVAQPQPPAIQAAHAHVAVNQPDAARAANAMNRPGGTTRRLKYPALDRIEIVPAASSSQRRQELQVLVEQLKVIDADVLVLSSAAPKLDLRIESSILSEAEESVINRSRDLDAERERQQKLVKEHLRRVEEQRREEQHKEEQRREQAKREQEQLERDNIQPTFPVKESLSDREEDQVPIFDFTIAAGPQATLPADSVALQTSHASQAAEGVRGGGTPPPPPPPPLVPPESTTIVASDAGGGGEEPLSPVRSWQGSPAMKAMFIQELTDRGHAVKDVELVLEMLGGDVEKAQKALEEMNKLREEGWERDRSEWAAWLLNKFL</sequence>
<evidence type="ECO:0000313" key="2">
    <source>
        <dbReference type="EMBL" id="CAE2343111.1"/>
    </source>
</evidence>
<protein>
    <submittedName>
        <fullName evidence="2">Uncharacterized protein</fullName>
    </submittedName>
</protein>
<feature type="compositionally biased region" description="Pro residues" evidence="1">
    <location>
        <begin position="31"/>
        <end position="47"/>
    </location>
</feature>
<dbReference type="AlphaFoldDB" id="A0A7S4PRK8"/>
<dbReference type="EMBL" id="HBKN01052337">
    <property type="protein sequence ID" value="CAE2343111.1"/>
    <property type="molecule type" value="Transcribed_RNA"/>
</dbReference>
<feature type="region of interest" description="Disordered" evidence="1">
    <location>
        <begin position="168"/>
        <end position="211"/>
    </location>
</feature>
<gene>
    <name evidence="2" type="ORF">GTHE00462_LOCUS40858</name>
</gene>
<feature type="compositionally biased region" description="Basic and acidic residues" evidence="1">
    <location>
        <begin position="168"/>
        <end position="197"/>
    </location>
</feature>
<feature type="region of interest" description="Disordered" evidence="1">
    <location>
        <begin position="1"/>
        <end position="51"/>
    </location>
</feature>
<reference evidence="2" key="1">
    <citation type="submission" date="2021-01" db="EMBL/GenBank/DDBJ databases">
        <authorList>
            <person name="Corre E."/>
            <person name="Pelletier E."/>
            <person name="Niang G."/>
            <person name="Scheremetjew M."/>
            <person name="Finn R."/>
            <person name="Kale V."/>
            <person name="Holt S."/>
            <person name="Cochrane G."/>
            <person name="Meng A."/>
            <person name="Brown T."/>
            <person name="Cohen L."/>
        </authorList>
    </citation>
    <scope>NUCLEOTIDE SEQUENCE</scope>
    <source>
        <strain evidence="2">CCMP 2712</strain>
    </source>
</reference>
<feature type="region of interest" description="Disordered" evidence="1">
    <location>
        <begin position="238"/>
        <end position="291"/>
    </location>
</feature>
<feature type="compositionally biased region" description="Pro residues" evidence="1">
    <location>
        <begin position="255"/>
        <end position="266"/>
    </location>
</feature>
<name>A0A7S4PRK8_GUITH</name>
<evidence type="ECO:0000256" key="1">
    <source>
        <dbReference type="SAM" id="MobiDB-lite"/>
    </source>
</evidence>
<organism evidence="2">
    <name type="scientific">Guillardia theta</name>
    <name type="common">Cryptophyte</name>
    <name type="synonym">Cryptomonas phi</name>
    <dbReference type="NCBI Taxonomy" id="55529"/>
    <lineage>
        <taxon>Eukaryota</taxon>
        <taxon>Cryptophyceae</taxon>
        <taxon>Pyrenomonadales</taxon>
        <taxon>Geminigeraceae</taxon>
        <taxon>Guillardia</taxon>
    </lineage>
</organism>
<proteinExistence type="predicted"/>